<protein>
    <submittedName>
        <fullName evidence="1">Uncharacterized protein B426L</fullName>
    </submittedName>
</protein>
<keyword evidence="2" id="KW-1185">Reference proteome</keyword>
<dbReference type="KEGG" id="vg:5659113"/>
<organism evidence="1 2">
    <name type="scientific">Paramecium bursaria Chlorella virus NY2A</name>
    <name type="common">PBCV-NY2A</name>
    <dbReference type="NCBI Taxonomy" id="46021"/>
    <lineage>
        <taxon>Viruses</taxon>
        <taxon>Varidnaviria</taxon>
        <taxon>Bamfordvirae</taxon>
        <taxon>Nucleocytoviricota</taxon>
        <taxon>Megaviricetes</taxon>
        <taxon>Algavirales</taxon>
        <taxon>Phycodnaviridae</taxon>
        <taxon>Chlorovirus</taxon>
        <taxon>Chlorovirus americanus</taxon>
    </lineage>
</organism>
<dbReference type="RefSeq" id="YP_001497622.1">
    <property type="nucleotide sequence ID" value="NC_009898.1"/>
</dbReference>
<proteinExistence type="predicted"/>
<dbReference type="OrthoDB" id="17518at10239"/>
<dbReference type="EMBL" id="DQ491002">
    <property type="protein sequence ID" value="ABT14825.1"/>
    <property type="molecule type" value="Genomic_DNA"/>
</dbReference>
<accession>A7IWV1</accession>
<reference evidence="1 2" key="1">
    <citation type="journal article" date="2007" name="Virology">
        <title>Sequence and annotation of the 369-kb NY-2A and the 345-kb AR158 viruses that infect Chlorella NC64A.</title>
        <authorList>
            <person name="Fitzgerald L.A."/>
            <person name="Graves M.V."/>
            <person name="Li X."/>
            <person name="Feldblyum T."/>
            <person name="Nierman W.C."/>
            <person name="Van Etten J.L."/>
        </authorList>
    </citation>
    <scope>NUCLEOTIDE SEQUENCE [LARGE SCALE GENOMIC DNA]</scope>
    <source>
        <strain evidence="1 2">NY-2A</strain>
    </source>
</reference>
<sequence length="210" mass="24078">MTFFDDIVNITKHAQNVKLTKELERDADSLTKFIEKKIKDCIRKEAEKGGDFIEFDLIGIDTNYKYSVEELMWKRIIPDFVPVQHRLFDKTKNIQDSGPFEGFKISSNDTSVIVISWTTQSDEDVHTPIRQPQTSACPPTPMKQSCATYSHVGPYIAYMGPYDQNTINNFPQHDGGVLDGNVEYISHLLEDLFPNLIANNKVENRVKQFN</sequence>
<gene>
    <name evidence="1" type="primary">B426L</name>
    <name evidence="1" type="ORF">NY2A_B426L</name>
</gene>
<dbReference type="GeneID" id="5659113"/>
<evidence type="ECO:0000313" key="2">
    <source>
        <dbReference type="Proteomes" id="UP000202419"/>
    </source>
</evidence>
<dbReference type="Proteomes" id="UP000202419">
    <property type="component" value="Segment"/>
</dbReference>
<name>A7IWV1_PBCVN</name>
<evidence type="ECO:0000313" key="1">
    <source>
        <dbReference type="EMBL" id="ABT14825.1"/>
    </source>
</evidence>
<organismHost>
    <name type="scientific">Chlorella</name>
    <dbReference type="NCBI Taxonomy" id="3071"/>
</organismHost>